<feature type="compositionally biased region" description="Acidic residues" evidence="1">
    <location>
        <begin position="196"/>
        <end position="205"/>
    </location>
</feature>
<proteinExistence type="predicted"/>
<dbReference type="RefSeq" id="WP_129357424.1">
    <property type="nucleotide sequence ID" value="NZ_CP065738.1"/>
</dbReference>
<evidence type="ECO:0000259" key="2">
    <source>
        <dbReference type="Pfam" id="PF01863"/>
    </source>
</evidence>
<name>A0A7T3CGJ0_9MICC</name>
<dbReference type="EMBL" id="CP065738">
    <property type="protein sequence ID" value="QPT53732.1"/>
    <property type="molecule type" value="Genomic_DNA"/>
</dbReference>
<feature type="domain" description="YgjP-like metallopeptidase" evidence="2">
    <location>
        <begin position="86"/>
        <end position="186"/>
    </location>
</feature>
<sequence>MPRPGPAPSFPDEHLRVEGDRPALVIRRSARRRKTVSARWDGDRVLLQIPASMGTDRALRHAEELLPRLLRARARQGAGEGDPTSRRRSDGFLAERARRLARGLLGDRVRPVSIRWVTNQRTRWGSTTPARGSVRISHQLWEVPDYVLDYVIHHELCHLIEASHGPRFRRLEARYPHAETARAYLAGYAHGRGQDPEEPFEDSPEESSPSSPEDGSSESALSS</sequence>
<dbReference type="KEGG" id="rkr:I6G21_00475"/>
<dbReference type="GeneID" id="61261823"/>
<organism evidence="3 4">
    <name type="scientific">Rothia kristinae</name>
    <dbReference type="NCBI Taxonomy" id="37923"/>
    <lineage>
        <taxon>Bacteria</taxon>
        <taxon>Bacillati</taxon>
        <taxon>Actinomycetota</taxon>
        <taxon>Actinomycetes</taxon>
        <taxon>Micrococcales</taxon>
        <taxon>Micrococcaceae</taxon>
        <taxon>Rothia</taxon>
    </lineage>
</organism>
<feature type="compositionally biased region" description="Low complexity" evidence="1">
    <location>
        <begin position="206"/>
        <end position="223"/>
    </location>
</feature>
<feature type="region of interest" description="Disordered" evidence="1">
    <location>
        <begin position="186"/>
        <end position="223"/>
    </location>
</feature>
<reference evidence="3 4" key="1">
    <citation type="submission" date="2020-12" db="EMBL/GenBank/DDBJ databases">
        <title>FDA dAtabase for Regulatory Grade micrObial Sequences (FDA-ARGOS): Supporting development and validation of Infectious Disease Dx tests.</title>
        <authorList>
            <person name="Sproer C."/>
            <person name="Gronow S."/>
            <person name="Severitt S."/>
            <person name="Schroder I."/>
            <person name="Tallon L."/>
            <person name="Sadzewicz L."/>
            <person name="Zhao X."/>
            <person name="Boylan J."/>
            <person name="Ott S."/>
            <person name="Bowen H."/>
            <person name="Vavikolanu K."/>
            <person name="Mehta A."/>
            <person name="Aluvathingal J."/>
            <person name="Nadendla S."/>
            <person name="Lowell S."/>
            <person name="Myers T."/>
            <person name="Yan Y."/>
            <person name="Sichtig H."/>
        </authorList>
    </citation>
    <scope>NUCLEOTIDE SEQUENCE [LARGE SCALE GENOMIC DNA]</scope>
    <source>
        <strain evidence="3 4">FDAARGOS_864</strain>
    </source>
</reference>
<evidence type="ECO:0000313" key="3">
    <source>
        <dbReference type="EMBL" id="QPT53732.1"/>
    </source>
</evidence>
<accession>A0A7T3CGJ0</accession>
<dbReference type="CDD" id="cd07344">
    <property type="entry name" value="M48_yhfN_like"/>
    <property type="match status" value="1"/>
</dbReference>
<evidence type="ECO:0000313" key="4">
    <source>
        <dbReference type="Proteomes" id="UP000594975"/>
    </source>
</evidence>
<protein>
    <submittedName>
        <fullName evidence="3">M48 family metallopeptidase</fullName>
    </submittedName>
</protein>
<dbReference type="PANTHER" id="PTHR30399">
    <property type="entry name" value="UNCHARACTERIZED PROTEIN YGJP"/>
    <property type="match status" value="1"/>
</dbReference>
<dbReference type="Pfam" id="PF01863">
    <property type="entry name" value="YgjP-like"/>
    <property type="match status" value="1"/>
</dbReference>
<dbReference type="Gene3D" id="3.30.2010.10">
    <property type="entry name" value="Metalloproteases ('zincins'), catalytic domain"/>
    <property type="match status" value="1"/>
</dbReference>
<gene>
    <name evidence="3" type="ORF">I6G21_00475</name>
</gene>
<evidence type="ECO:0000256" key="1">
    <source>
        <dbReference type="SAM" id="MobiDB-lite"/>
    </source>
</evidence>
<dbReference type="PANTHER" id="PTHR30399:SF1">
    <property type="entry name" value="UTP PYROPHOSPHATASE"/>
    <property type="match status" value="1"/>
</dbReference>
<dbReference type="InterPro" id="IPR002725">
    <property type="entry name" value="YgjP-like_metallopeptidase"/>
</dbReference>
<dbReference type="Proteomes" id="UP000594975">
    <property type="component" value="Chromosome"/>
</dbReference>
<dbReference type="InterPro" id="IPR053136">
    <property type="entry name" value="UTP_pyrophosphatase-like"/>
</dbReference>
<dbReference type="AlphaFoldDB" id="A0A7T3CGJ0"/>